<evidence type="ECO:0000259" key="9">
    <source>
        <dbReference type="Pfam" id="PF04116"/>
    </source>
</evidence>
<feature type="transmembrane region" description="Helical" evidence="8">
    <location>
        <begin position="88"/>
        <end position="107"/>
    </location>
</feature>
<feature type="transmembrane region" description="Helical" evidence="8">
    <location>
        <begin position="51"/>
        <end position="76"/>
    </location>
</feature>
<dbReference type="InterPro" id="IPR006694">
    <property type="entry name" value="Fatty_acid_hydroxylase"/>
</dbReference>
<dbReference type="PANTHER" id="PTHR21624:SF1">
    <property type="entry name" value="ALKYLGLYCEROL MONOOXYGENASE"/>
    <property type="match status" value="1"/>
</dbReference>
<evidence type="ECO:0000256" key="7">
    <source>
        <dbReference type="SAM" id="MobiDB-lite"/>
    </source>
</evidence>
<dbReference type="RefSeq" id="WP_265682798.1">
    <property type="nucleotide sequence ID" value="NZ_CP120863.1"/>
</dbReference>
<dbReference type="PANTHER" id="PTHR21624">
    <property type="entry name" value="STEROL DESATURASE-RELATED PROTEIN"/>
    <property type="match status" value="1"/>
</dbReference>
<feature type="transmembrane region" description="Helical" evidence="8">
    <location>
        <begin position="15"/>
        <end position="39"/>
    </location>
</feature>
<evidence type="ECO:0000313" key="11">
    <source>
        <dbReference type="Proteomes" id="UP001209803"/>
    </source>
</evidence>
<dbReference type="Pfam" id="PF04116">
    <property type="entry name" value="FA_hydroxylase"/>
    <property type="match status" value="1"/>
</dbReference>
<feature type="domain" description="Fatty acid hydroxylase" evidence="9">
    <location>
        <begin position="93"/>
        <end position="226"/>
    </location>
</feature>
<reference evidence="10 11" key="1">
    <citation type="submission" date="2023-03" db="EMBL/GenBank/DDBJ databases">
        <title>Roseibium porphyridii sp. nov. and Roseibium rhodosorbium sp. nov. isolated from marine algae, Porphyridium cruentum and Rhodosorus marinus, respectively.</title>
        <authorList>
            <person name="Lee M.W."/>
            <person name="Choi B.J."/>
            <person name="Lee J.K."/>
            <person name="Choi D.G."/>
            <person name="Baek J.H."/>
            <person name="Bayburt H."/>
            <person name="Kim J.M."/>
            <person name="Han D.M."/>
            <person name="Kim K.H."/>
            <person name="Jeon C.O."/>
        </authorList>
    </citation>
    <scope>NUCLEOTIDE SEQUENCE [LARGE SCALE GENOMIC DNA]</scope>
    <source>
        <strain evidence="10 11">KMA01</strain>
    </source>
</reference>
<name>A0ABY8FA20_9HYPH</name>
<protein>
    <submittedName>
        <fullName evidence="10">Sterol desaturase family protein</fullName>
    </submittedName>
</protein>
<dbReference type="InterPro" id="IPR051689">
    <property type="entry name" value="Sterol_desaturase/TMEM195"/>
</dbReference>
<keyword evidence="6 8" id="KW-0472">Membrane</keyword>
<keyword evidence="2 8" id="KW-0812">Transmembrane</keyword>
<evidence type="ECO:0000256" key="5">
    <source>
        <dbReference type="ARBA" id="ARBA00023098"/>
    </source>
</evidence>
<feature type="region of interest" description="Disordered" evidence="7">
    <location>
        <begin position="281"/>
        <end position="304"/>
    </location>
</feature>
<proteinExistence type="predicted"/>
<evidence type="ECO:0000256" key="1">
    <source>
        <dbReference type="ARBA" id="ARBA00004127"/>
    </source>
</evidence>
<gene>
    <name evidence="10" type="ORF">K1718_05065</name>
</gene>
<feature type="transmembrane region" description="Helical" evidence="8">
    <location>
        <begin position="135"/>
        <end position="155"/>
    </location>
</feature>
<keyword evidence="11" id="KW-1185">Reference proteome</keyword>
<organism evidence="10 11">
    <name type="scientific">Roseibium porphyridii</name>
    <dbReference type="NCBI Taxonomy" id="2866279"/>
    <lineage>
        <taxon>Bacteria</taxon>
        <taxon>Pseudomonadati</taxon>
        <taxon>Pseudomonadota</taxon>
        <taxon>Alphaproteobacteria</taxon>
        <taxon>Hyphomicrobiales</taxon>
        <taxon>Stappiaceae</taxon>
        <taxon>Roseibium</taxon>
    </lineage>
</organism>
<evidence type="ECO:0000256" key="6">
    <source>
        <dbReference type="ARBA" id="ARBA00023136"/>
    </source>
</evidence>
<keyword evidence="4" id="KW-0560">Oxidoreductase</keyword>
<evidence type="ECO:0000256" key="3">
    <source>
        <dbReference type="ARBA" id="ARBA00022989"/>
    </source>
</evidence>
<sequence>MFDNIELRLSVVDPVFSVIEMIGLVFLLMLVSEAAWDVFSGYRKSLKETGANIFISIVNSVLERLAFGAIFVVGIFASEKLAVSEVSLSWWSWLLAVLLADLTYYWMHRFEHRVRLLWTYHSVHHSSPEFNFSTALRLAWVEALFTWIFFVPMVVIGFDPAQVIGALAVVIAYQSWIHTEKLGKVRILDAVLNTPSNHRVHHGRNRIYLDKNFGGILIIWDKLFGTYAPETEEVLFGITKPVGSSNPFVINFSETALMLKEVFRPGPMKLRLGRIFMPPGWSDNAKPRRNKTSEDQQAARRKLN</sequence>
<keyword evidence="5" id="KW-0443">Lipid metabolism</keyword>
<evidence type="ECO:0000256" key="2">
    <source>
        <dbReference type="ARBA" id="ARBA00022692"/>
    </source>
</evidence>
<evidence type="ECO:0000256" key="4">
    <source>
        <dbReference type="ARBA" id="ARBA00023002"/>
    </source>
</evidence>
<keyword evidence="3 8" id="KW-1133">Transmembrane helix</keyword>
<evidence type="ECO:0000313" key="10">
    <source>
        <dbReference type="EMBL" id="WFE90720.1"/>
    </source>
</evidence>
<accession>A0ABY8FA20</accession>
<evidence type="ECO:0000256" key="8">
    <source>
        <dbReference type="SAM" id="Phobius"/>
    </source>
</evidence>
<comment type="subcellular location">
    <subcellularLocation>
        <location evidence="1">Endomembrane system</location>
        <topology evidence="1">Multi-pass membrane protein</topology>
    </subcellularLocation>
</comment>
<dbReference type="Proteomes" id="UP001209803">
    <property type="component" value="Chromosome"/>
</dbReference>
<dbReference type="EMBL" id="CP120863">
    <property type="protein sequence ID" value="WFE90720.1"/>
    <property type="molecule type" value="Genomic_DNA"/>
</dbReference>